<dbReference type="GO" id="GO:0000160">
    <property type="term" value="P:phosphorelay signal transduction system"/>
    <property type="evidence" value="ECO:0007669"/>
    <property type="project" value="UniProtKB-KW"/>
</dbReference>
<keyword evidence="9" id="KW-0472">Membrane</keyword>
<feature type="transmembrane region" description="Helical" evidence="9">
    <location>
        <begin position="192"/>
        <end position="214"/>
    </location>
</feature>
<feature type="transmembrane region" description="Helical" evidence="9">
    <location>
        <begin position="126"/>
        <end position="148"/>
    </location>
</feature>
<dbReference type="InterPro" id="IPR036890">
    <property type="entry name" value="HATPase_C_sf"/>
</dbReference>
<evidence type="ECO:0000259" key="10">
    <source>
        <dbReference type="PROSITE" id="PS50109"/>
    </source>
</evidence>
<dbReference type="EMBL" id="JACXJA010000001">
    <property type="protein sequence ID" value="MBD2860517.1"/>
    <property type="molecule type" value="Genomic_DNA"/>
</dbReference>
<dbReference type="EC" id="2.7.13.3" evidence="2"/>
<accession>A0A927C5W2</accession>
<keyword evidence="3" id="KW-0597">Phosphoprotein</keyword>
<dbReference type="Pfam" id="PF02518">
    <property type="entry name" value="HATPase_c"/>
    <property type="match status" value="1"/>
</dbReference>
<evidence type="ECO:0000256" key="3">
    <source>
        <dbReference type="ARBA" id="ARBA00022553"/>
    </source>
</evidence>
<keyword evidence="8" id="KW-0902">Two-component regulatory system</keyword>
<protein>
    <recommendedName>
        <fullName evidence="2">histidine kinase</fullName>
        <ecNumber evidence="2">2.7.13.3</ecNumber>
    </recommendedName>
</protein>
<feature type="transmembrane region" description="Helical" evidence="9">
    <location>
        <begin position="74"/>
        <end position="91"/>
    </location>
</feature>
<feature type="transmembrane region" description="Helical" evidence="9">
    <location>
        <begin position="160"/>
        <end position="180"/>
    </location>
</feature>
<evidence type="ECO:0000313" key="11">
    <source>
        <dbReference type="EMBL" id="MBD2860517.1"/>
    </source>
</evidence>
<dbReference type="GO" id="GO:0004673">
    <property type="term" value="F:protein histidine kinase activity"/>
    <property type="evidence" value="ECO:0007669"/>
    <property type="project" value="UniProtKB-EC"/>
</dbReference>
<keyword evidence="9" id="KW-1133">Transmembrane helix</keyword>
<evidence type="ECO:0000256" key="5">
    <source>
        <dbReference type="ARBA" id="ARBA00022741"/>
    </source>
</evidence>
<comment type="caution">
    <text evidence="11">The sequence shown here is derived from an EMBL/GenBank/DDBJ whole genome shotgun (WGS) entry which is preliminary data.</text>
</comment>
<dbReference type="AlphaFoldDB" id="A0A927C5W2"/>
<dbReference type="PANTHER" id="PTHR43065">
    <property type="entry name" value="SENSOR HISTIDINE KINASE"/>
    <property type="match status" value="1"/>
</dbReference>
<dbReference type="RefSeq" id="WP_190923721.1">
    <property type="nucleotide sequence ID" value="NZ_JACXJA010000001.1"/>
</dbReference>
<organism evidence="11 12">
    <name type="scientific">Paenibacillus oceani</name>
    <dbReference type="NCBI Taxonomy" id="2772510"/>
    <lineage>
        <taxon>Bacteria</taxon>
        <taxon>Bacillati</taxon>
        <taxon>Bacillota</taxon>
        <taxon>Bacilli</taxon>
        <taxon>Bacillales</taxon>
        <taxon>Paenibacillaceae</taxon>
        <taxon>Paenibacillus</taxon>
    </lineage>
</organism>
<sequence length="453" mass="50586">MLFVLIALWSVAVVLLISDFKKSSIRWLSGVAFCGGSGALSALLGDTLIPLALAREAGAGLLDVMEGLRKLSSLLQYYGLPYTFVLFAVSYNPPSWLTRRRNMWLALALLLPIALTMLLVRPIHPIPFRLTAAWALPYAAFGSLWIVFKRQTHATTKLSDRLTILAIVPAVLLCAVMNYVLPSFGLFEMWRYNTWIIAFAVLVFTIAIFNYGFLGVRVLIQTRKLDVSIRAVTSGTAVLNHAIKNDVGKMKLFGEKIRAYAERTDQPELAADINVVLAASRHVQEMIARVQDQTQELALRPGRHRPLDMLEALRDQLDTGNSNVRIHLGVPADMELLCDRAQTVETWNNVLSNAIEAMPGGGDIFVKAYEVKHHTVFEIKDTGPGMDKKLLSQVMEPFFTTKGERRMNFGLGLSYCYQVMRKHGGTFDLYSQPGKGVTAVMRFPKKKQRGGRR</sequence>
<keyword evidence="7" id="KW-0067">ATP-binding</keyword>
<dbReference type="CDD" id="cd00075">
    <property type="entry name" value="HATPase"/>
    <property type="match status" value="1"/>
</dbReference>
<evidence type="ECO:0000256" key="1">
    <source>
        <dbReference type="ARBA" id="ARBA00000085"/>
    </source>
</evidence>
<evidence type="ECO:0000256" key="7">
    <source>
        <dbReference type="ARBA" id="ARBA00022840"/>
    </source>
</evidence>
<feature type="domain" description="Histidine kinase" evidence="10">
    <location>
        <begin position="238"/>
        <end position="447"/>
    </location>
</feature>
<dbReference type="Gene3D" id="3.30.565.10">
    <property type="entry name" value="Histidine kinase-like ATPase, C-terminal domain"/>
    <property type="match status" value="1"/>
</dbReference>
<dbReference type="PRINTS" id="PR00344">
    <property type="entry name" value="BCTRLSENSOR"/>
</dbReference>
<dbReference type="InterPro" id="IPR004358">
    <property type="entry name" value="Sig_transdc_His_kin-like_C"/>
</dbReference>
<dbReference type="SUPFAM" id="SSF55874">
    <property type="entry name" value="ATPase domain of HSP90 chaperone/DNA topoisomerase II/histidine kinase"/>
    <property type="match status" value="1"/>
</dbReference>
<dbReference type="PANTHER" id="PTHR43065:SF10">
    <property type="entry name" value="PEROXIDE STRESS-ACTIVATED HISTIDINE KINASE MAK3"/>
    <property type="match status" value="1"/>
</dbReference>
<keyword evidence="4" id="KW-0808">Transferase</keyword>
<gene>
    <name evidence="11" type="ORF">IDH45_00765</name>
</gene>
<keyword evidence="9" id="KW-0812">Transmembrane</keyword>
<keyword evidence="5" id="KW-0547">Nucleotide-binding</keyword>
<keyword evidence="12" id="KW-1185">Reference proteome</keyword>
<reference evidence="11" key="1">
    <citation type="submission" date="2020-09" db="EMBL/GenBank/DDBJ databases">
        <title>A novel bacterium of genus Paenibacillus, isolated from South China Sea.</title>
        <authorList>
            <person name="Huang H."/>
            <person name="Mo K."/>
            <person name="Hu Y."/>
        </authorList>
    </citation>
    <scope>NUCLEOTIDE SEQUENCE</scope>
    <source>
        <strain evidence="11">IB182363</strain>
    </source>
</reference>
<dbReference type="InterPro" id="IPR003594">
    <property type="entry name" value="HATPase_dom"/>
</dbReference>
<proteinExistence type="predicted"/>
<evidence type="ECO:0000256" key="2">
    <source>
        <dbReference type="ARBA" id="ARBA00012438"/>
    </source>
</evidence>
<dbReference type="Proteomes" id="UP000639396">
    <property type="component" value="Unassembled WGS sequence"/>
</dbReference>
<dbReference type="SMART" id="SM00387">
    <property type="entry name" value="HATPase_c"/>
    <property type="match status" value="1"/>
</dbReference>
<evidence type="ECO:0000256" key="4">
    <source>
        <dbReference type="ARBA" id="ARBA00022679"/>
    </source>
</evidence>
<name>A0A927C5W2_9BACL</name>
<evidence type="ECO:0000313" key="12">
    <source>
        <dbReference type="Proteomes" id="UP000639396"/>
    </source>
</evidence>
<keyword evidence="6 11" id="KW-0418">Kinase</keyword>
<dbReference type="InterPro" id="IPR005467">
    <property type="entry name" value="His_kinase_dom"/>
</dbReference>
<dbReference type="GO" id="GO:0005524">
    <property type="term" value="F:ATP binding"/>
    <property type="evidence" value="ECO:0007669"/>
    <property type="project" value="UniProtKB-KW"/>
</dbReference>
<evidence type="ECO:0000256" key="9">
    <source>
        <dbReference type="SAM" id="Phobius"/>
    </source>
</evidence>
<evidence type="ECO:0000256" key="6">
    <source>
        <dbReference type="ARBA" id="ARBA00022777"/>
    </source>
</evidence>
<feature type="transmembrane region" description="Helical" evidence="9">
    <location>
        <begin position="103"/>
        <end position="120"/>
    </location>
</feature>
<dbReference type="PROSITE" id="PS50109">
    <property type="entry name" value="HIS_KIN"/>
    <property type="match status" value="1"/>
</dbReference>
<comment type="catalytic activity">
    <reaction evidence="1">
        <text>ATP + protein L-histidine = ADP + protein N-phospho-L-histidine.</text>
        <dbReference type="EC" id="2.7.13.3"/>
    </reaction>
</comment>
<evidence type="ECO:0000256" key="8">
    <source>
        <dbReference type="ARBA" id="ARBA00023012"/>
    </source>
</evidence>